<protein>
    <submittedName>
        <fullName evidence="1">Uncharacterized protein</fullName>
    </submittedName>
</protein>
<accession>A0A2H9ZTQ2</accession>
<organism evidence="1 2">
    <name type="scientific">Apostasia shenzhenica</name>
    <dbReference type="NCBI Taxonomy" id="1088818"/>
    <lineage>
        <taxon>Eukaryota</taxon>
        <taxon>Viridiplantae</taxon>
        <taxon>Streptophyta</taxon>
        <taxon>Embryophyta</taxon>
        <taxon>Tracheophyta</taxon>
        <taxon>Spermatophyta</taxon>
        <taxon>Magnoliopsida</taxon>
        <taxon>Liliopsida</taxon>
        <taxon>Asparagales</taxon>
        <taxon>Orchidaceae</taxon>
        <taxon>Apostasioideae</taxon>
        <taxon>Apostasia</taxon>
    </lineage>
</organism>
<sequence length="121" mass="14632">MGPGMRTIARVDSLPKACKDKMGAAPADPYPCASTLRFSPARERLLERRWRRKENGPPWRAFQRRREQARLWLMPSLRRRRGRKCCLKRCCGRRCRHMSRRLLVKKWDPRRLRSPAFWRRC</sequence>
<reference evidence="1 2" key="1">
    <citation type="journal article" date="2017" name="Nature">
        <title>The Apostasia genome and the evolution of orchids.</title>
        <authorList>
            <person name="Zhang G.Q."/>
            <person name="Liu K.W."/>
            <person name="Li Z."/>
            <person name="Lohaus R."/>
            <person name="Hsiao Y.Y."/>
            <person name="Niu S.C."/>
            <person name="Wang J.Y."/>
            <person name="Lin Y.C."/>
            <person name="Xu Q."/>
            <person name="Chen L.J."/>
            <person name="Yoshida K."/>
            <person name="Fujiwara S."/>
            <person name="Wang Z.W."/>
            <person name="Zhang Y.Q."/>
            <person name="Mitsuda N."/>
            <person name="Wang M."/>
            <person name="Liu G.H."/>
            <person name="Pecoraro L."/>
            <person name="Huang H.X."/>
            <person name="Xiao X.J."/>
            <person name="Lin M."/>
            <person name="Wu X.Y."/>
            <person name="Wu W.L."/>
            <person name="Chen Y.Y."/>
            <person name="Chang S.B."/>
            <person name="Sakamoto S."/>
            <person name="Ohme-Takagi M."/>
            <person name="Yagi M."/>
            <person name="Zeng S.J."/>
            <person name="Shen C.Y."/>
            <person name="Yeh C.M."/>
            <person name="Luo Y.B."/>
            <person name="Tsai W.C."/>
            <person name="Van de Peer Y."/>
            <person name="Liu Z.J."/>
        </authorList>
    </citation>
    <scope>NUCLEOTIDE SEQUENCE [LARGE SCALE GENOMIC DNA]</scope>
    <source>
        <strain evidence="2">cv. Shenzhen</strain>
        <tissue evidence="1">Stem</tissue>
    </source>
</reference>
<evidence type="ECO:0000313" key="2">
    <source>
        <dbReference type="Proteomes" id="UP000236161"/>
    </source>
</evidence>
<dbReference type="AlphaFoldDB" id="A0A2H9ZTQ2"/>
<proteinExistence type="predicted"/>
<name>A0A2H9ZTQ2_9ASPA</name>
<gene>
    <name evidence="1" type="ORF">AXF42_Ash021810</name>
</gene>
<dbReference type="EMBL" id="KZ454064">
    <property type="protein sequence ID" value="PKA46667.1"/>
    <property type="molecule type" value="Genomic_DNA"/>
</dbReference>
<evidence type="ECO:0000313" key="1">
    <source>
        <dbReference type="EMBL" id="PKA46667.1"/>
    </source>
</evidence>
<dbReference type="Proteomes" id="UP000236161">
    <property type="component" value="Unassembled WGS sequence"/>
</dbReference>
<keyword evidence="2" id="KW-1185">Reference proteome</keyword>